<name>A0A0B8PKK9_9VIBR</name>
<reference evidence="1 2" key="1">
    <citation type="submission" date="2015-01" db="EMBL/GenBank/DDBJ databases">
        <title>Vibrio sp. C5 JCM 19232 whole genome shotgun sequence.</title>
        <authorList>
            <person name="Sawabe T."/>
            <person name="Meirelles P."/>
            <person name="Feng G."/>
            <person name="Sayaka M."/>
            <person name="Hattori M."/>
            <person name="Ohkuma M."/>
        </authorList>
    </citation>
    <scope>NUCLEOTIDE SEQUENCE [LARGE SCALE GENOMIC DNA]</scope>
    <source>
        <strain evidence="1 2">JCM19232</strain>
    </source>
</reference>
<accession>A0A0B8PKK9</accession>
<sequence length="93" mass="10421">MLQVARHSNGNLERKLYALTAVSESLGLTDLERLHRLLTILEQQHSMPSAAIIAPKSSRVMSSTFLKSTVLIKASKWRWSRYLFSRTSSSACG</sequence>
<protein>
    <submittedName>
        <fullName evidence="1">Uncharacterized protein</fullName>
    </submittedName>
</protein>
<evidence type="ECO:0000313" key="1">
    <source>
        <dbReference type="EMBL" id="GAM65247.1"/>
    </source>
</evidence>
<gene>
    <name evidence="1" type="ORF">JCM19232_4212</name>
</gene>
<dbReference type="Proteomes" id="UP000031670">
    <property type="component" value="Unassembled WGS sequence"/>
</dbReference>
<proteinExistence type="predicted"/>
<organism evidence="1 2">
    <name type="scientific">Vibrio ishigakensis</name>
    <dbReference type="NCBI Taxonomy" id="1481914"/>
    <lineage>
        <taxon>Bacteria</taxon>
        <taxon>Pseudomonadati</taxon>
        <taxon>Pseudomonadota</taxon>
        <taxon>Gammaproteobacteria</taxon>
        <taxon>Vibrionales</taxon>
        <taxon>Vibrionaceae</taxon>
        <taxon>Vibrio</taxon>
    </lineage>
</organism>
<comment type="caution">
    <text evidence="1">The sequence shown here is derived from an EMBL/GenBank/DDBJ whole genome shotgun (WGS) entry which is preliminary data.</text>
</comment>
<dbReference type="AlphaFoldDB" id="A0A0B8PKK9"/>
<dbReference type="EMBL" id="BBSA01000018">
    <property type="protein sequence ID" value="GAM65247.1"/>
    <property type="molecule type" value="Genomic_DNA"/>
</dbReference>
<evidence type="ECO:0000313" key="2">
    <source>
        <dbReference type="Proteomes" id="UP000031670"/>
    </source>
</evidence>
<reference evidence="1 2" key="2">
    <citation type="submission" date="2015-01" db="EMBL/GenBank/DDBJ databases">
        <authorList>
            <consortium name="NBRP consortium"/>
            <person name="Sawabe T."/>
            <person name="Meirelles P."/>
            <person name="Feng G."/>
            <person name="Sayaka M."/>
            <person name="Hattori M."/>
            <person name="Ohkuma M."/>
        </authorList>
    </citation>
    <scope>NUCLEOTIDE SEQUENCE [LARGE SCALE GENOMIC DNA]</scope>
    <source>
        <strain evidence="1 2">JCM19232</strain>
    </source>
</reference>